<evidence type="ECO:0000256" key="2">
    <source>
        <dbReference type="SAM" id="MobiDB-lite"/>
    </source>
</evidence>
<sequence>MFDISTISAIDIKSLSEEETDSWCKKLFKYPINNVEQDLNKNDLIQLFQFTRSLLNVKHIQTDVLLEELQNIEQKYEDIENELDTLRNNDTNDGELKRLQKKYDDQEHQLQNAIKQRQELIHELEQKDKELMQIQTSISNSANSTMASDHLSDSRFSTDEMKLRLREKNEQIEQ</sequence>
<proteinExistence type="predicted"/>
<reference evidence="3 4" key="1">
    <citation type="submission" date="2017-03" db="EMBL/GenBank/DDBJ databases">
        <title>Genome Survey of Euroglyphus maynei.</title>
        <authorList>
            <person name="Arlian L.G."/>
            <person name="Morgan M.S."/>
            <person name="Rider S.D."/>
        </authorList>
    </citation>
    <scope>NUCLEOTIDE SEQUENCE [LARGE SCALE GENOMIC DNA]</scope>
    <source>
        <strain evidence="3">Arlian Lab</strain>
        <tissue evidence="3">Whole body</tissue>
    </source>
</reference>
<gene>
    <name evidence="3" type="ORF">BLA29_010597</name>
</gene>
<dbReference type="EMBL" id="MUJZ01014125">
    <property type="protein sequence ID" value="OTF81352.1"/>
    <property type="molecule type" value="Genomic_DNA"/>
</dbReference>
<evidence type="ECO:0000313" key="4">
    <source>
        <dbReference type="Proteomes" id="UP000194236"/>
    </source>
</evidence>
<feature type="coiled-coil region" evidence="1">
    <location>
        <begin position="62"/>
        <end position="137"/>
    </location>
</feature>
<keyword evidence="4" id="KW-1185">Reference proteome</keyword>
<evidence type="ECO:0000313" key="3">
    <source>
        <dbReference type="EMBL" id="OTF81352.1"/>
    </source>
</evidence>
<keyword evidence="1" id="KW-0175">Coiled coil</keyword>
<protein>
    <submittedName>
        <fullName evidence="3">Uncharacterized protein</fullName>
    </submittedName>
</protein>
<name>A0A1Y3BKL5_EURMA</name>
<feature type="region of interest" description="Disordered" evidence="2">
    <location>
        <begin position="140"/>
        <end position="161"/>
    </location>
</feature>
<feature type="compositionally biased region" description="Basic and acidic residues" evidence="2">
    <location>
        <begin position="150"/>
        <end position="161"/>
    </location>
</feature>
<comment type="caution">
    <text evidence="3">The sequence shown here is derived from an EMBL/GenBank/DDBJ whole genome shotgun (WGS) entry which is preliminary data.</text>
</comment>
<organism evidence="3 4">
    <name type="scientific">Euroglyphus maynei</name>
    <name type="common">Mayne's house dust mite</name>
    <dbReference type="NCBI Taxonomy" id="6958"/>
    <lineage>
        <taxon>Eukaryota</taxon>
        <taxon>Metazoa</taxon>
        <taxon>Ecdysozoa</taxon>
        <taxon>Arthropoda</taxon>
        <taxon>Chelicerata</taxon>
        <taxon>Arachnida</taxon>
        <taxon>Acari</taxon>
        <taxon>Acariformes</taxon>
        <taxon>Sarcoptiformes</taxon>
        <taxon>Astigmata</taxon>
        <taxon>Psoroptidia</taxon>
        <taxon>Analgoidea</taxon>
        <taxon>Pyroglyphidae</taxon>
        <taxon>Pyroglyphinae</taxon>
        <taxon>Euroglyphus</taxon>
    </lineage>
</organism>
<evidence type="ECO:0000256" key="1">
    <source>
        <dbReference type="SAM" id="Coils"/>
    </source>
</evidence>
<dbReference type="Proteomes" id="UP000194236">
    <property type="component" value="Unassembled WGS sequence"/>
</dbReference>
<accession>A0A1Y3BKL5</accession>
<dbReference type="AlphaFoldDB" id="A0A1Y3BKL5"/>
<feature type="non-terminal residue" evidence="3">
    <location>
        <position position="174"/>
    </location>
</feature>